<feature type="region of interest" description="Disordered" evidence="1">
    <location>
        <begin position="122"/>
        <end position="154"/>
    </location>
</feature>
<evidence type="ECO:0000313" key="3">
    <source>
        <dbReference type="Proteomes" id="UP001622594"/>
    </source>
</evidence>
<name>A0ABZ1L604_9ACTN</name>
<reference evidence="2 3" key="1">
    <citation type="submission" date="2022-10" db="EMBL/GenBank/DDBJ databases">
        <title>The complete genomes of actinobacterial strains from the NBC collection.</title>
        <authorList>
            <person name="Joergensen T.S."/>
            <person name="Alvarez Arevalo M."/>
            <person name="Sterndorff E.B."/>
            <person name="Faurdal D."/>
            <person name="Vuksanovic O."/>
            <person name="Mourched A.-S."/>
            <person name="Charusanti P."/>
            <person name="Shaw S."/>
            <person name="Blin K."/>
            <person name="Weber T."/>
        </authorList>
    </citation>
    <scope>NUCLEOTIDE SEQUENCE [LARGE SCALE GENOMIC DNA]</scope>
    <source>
        <strain evidence="2 3">NBC_00123</strain>
    </source>
</reference>
<feature type="compositionally biased region" description="Basic residues" evidence="1">
    <location>
        <begin position="138"/>
        <end position="154"/>
    </location>
</feature>
<evidence type="ECO:0000256" key="1">
    <source>
        <dbReference type="SAM" id="MobiDB-lite"/>
    </source>
</evidence>
<keyword evidence="3" id="KW-1185">Reference proteome</keyword>
<protein>
    <recommendedName>
        <fullName evidence="4">Tail assembly chaperone</fullName>
    </recommendedName>
</protein>
<evidence type="ECO:0000313" key="2">
    <source>
        <dbReference type="EMBL" id="WTR69916.1"/>
    </source>
</evidence>
<sequence>MSDVVNEHQDDDEQPFDVADFDAFFTEQADKRPRQPITLFGRRHLLASELPIMFTLEAERIQHSSNPDDVRKLLITIFGSDVLDEWAEQGLTDRQLGILLIYSAAAIRAPGTVTMERAAELHDEQEAAQGKAPAPNRAQRRTKPKKAGSSGRRS</sequence>
<gene>
    <name evidence="2" type="ORF">OG814_11845</name>
</gene>
<dbReference type="EMBL" id="CP108188">
    <property type="protein sequence ID" value="WTR69916.1"/>
    <property type="molecule type" value="Genomic_DNA"/>
</dbReference>
<organism evidence="2 3">
    <name type="scientific">Streptomyces zaomyceticus</name>
    <dbReference type="NCBI Taxonomy" id="68286"/>
    <lineage>
        <taxon>Bacteria</taxon>
        <taxon>Bacillati</taxon>
        <taxon>Actinomycetota</taxon>
        <taxon>Actinomycetes</taxon>
        <taxon>Kitasatosporales</taxon>
        <taxon>Streptomycetaceae</taxon>
        <taxon>Streptomyces</taxon>
    </lineage>
</organism>
<dbReference type="RefSeq" id="WP_406334363.1">
    <property type="nucleotide sequence ID" value="NZ_CP108188.1"/>
</dbReference>
<accession>A0ABZ1L604</accession>
<evidence type="ECO:0008006" key="4">
    <source>
        <dbReference type="Google" id="ProtNLM"/>
    </source>
</evidence>
<proteinExistence type="predicted"/>
<dbReference type="Proteomes" id="UP001622594">
    <property type="component" value="Chromosome"/>
</dbReference>